<proteinExistence type="inferred from homology"/>
<protein>
    <submittedName>
        <fullName evidence="8">Outer membrane protein TolC</fullName>
    </submittedName>
</protein>
<dbReference type="GO" id="GO:0015562">
    <property type="term" value="F:efflux transmembrane transporter activity"/>
    <property type="evidence" value="ECO:0007669"/>
    <property type="project" value="InterPro"/>
</dbReference>
<evidence type="ECO:0000256" key="1">
    <source>
        <dbReference type="ARBA" id="ARBA00004442"/>
    </source>
</evidence>
<dbReference type="GO" id="GO:1990281">
    <property type="term" value="C:efflux pump complex"/>
    <property type="evidence" value="ECO:0007669"/>
    <property type="project" value="TreeGrafter"/>
</dbReference>
<dbReference type="EMBL" id="FXTH01000003">
    <property type="protein sequence ID" value="SMO49139.1"/>
    <property type="molecule type" value="Genomic_DNA"/>
</dbReference>
<keyword evidence="7" id="KW-0998">Cell outer membrane</keyword>
<comment type="subcellular location">
    <subcellularLocation>
        <location evidence="1">Cell outer membrane</location>
    </subcellularLocation>
</comment>
<keyword evidence="4" id="KW-1134">Transmembrane beta strand</keyword>
<dbReference type="AlphaFoldDB" id="A0A521BPV3"/>
<dbReference type="Gene3D" id="1.20.1600.10">
    <property type="entry name" value="Outer membrane efflux proteins (OEP)"/>
    <property type="match status" value="1"/>
</dbReference>
<evidence type="ECO:0000256" key="3">
    <source>
        <dbReference type="ARBA" id="ARBA00022448"/>
    </source>
</evidence>
<name>A0A521BPV3_9BACT</name>
<organism evidence="8 9">
    <name type="scientific">Fodinibius sediminis</name>
    <dbReference type="NCBI Taxonomy" id="1214077"/>
    <lineage>
        <taxon>Bacteria</taxon>
        <taxon>Pseudomonadati</taxon>
        <taxon>Balneolota</taxon>
        <taxon>Balneolia</taxon>
        <taxon>Balneolales</taxon>
        <taxon>Balneolaceae</taxon>
        <taxon>Fodinibius</taxon>
    </lineage>
</organism>
<comment type="similarity">
    <text evidence="2">Belongs to the outer membrane factor (OMF) (TC 1.B.17) family.</text>
</comment>
<evidence type="ECO:0000256" key="6">
    <source>
        <dbReference type="ARBA" id="ARBA00023136"/>
    </source>
</evidence>
<keyword evidence="3" id="KW-0813">Transport</keyword>
<dbReference type="OrthoDB" id="1674528at2"/>
<evidence type="ECO:0000256" key="2">
    <source>
        <dbReference type="ARBA" id="ARBA00007613"/>
    </source>
</evidence>
<gene>
    <name evidence="8" type="ORF">SAMN06265218_103288</name>
</gene>
<evidence type="ECO:0000313" key="9">
    <source>
        <dbReference type="Proteomes" id="UP000317593"/>
    </source>
</evidence>
<dbReference type="GO" id="GO:0015288">
    <property type="term" value="F:porin activity"/>
    <property type="evidence" value="ECO:0007669"/>
    <property type="project" value="TreeGrafter"/>
</dbReference>
<reference evidence="8 9" key="1">
    <citation type="submission" date="2017-05" db="EMBL/GenBank/DDBJ databases">
        <authorList>
            <person name="Varghese N."/>
            <person name="Submissions S."/>
        </authorList>
    </citation>
    <scope>NUCLEOTIDE SEQUENCE [LARGE SCALE GENOMIC DNA]</scope>
    <source>
        <strain evidence="8 9">DSM 21194</strain>
    </source>
</reference>
<dbReference type="Proteomes" id="UP000317593">
    <property type="component" value="Unassembled WGS sequence"/>
</dbReference>
<evidence type="ECO:0000256" key="5">
    <source>
        <dbReference type="ARBA" id="ARBA00022692"/>
    </source>
</evidence>
<dbReference type="PANTHER" id="PTHR30026">
    <property type="entry name" value="OUTER MEMBRANE PROTEIN TOLC"/>
    <property type="match status" value="1"/>
</dbReference>
<dbReference type="InterPro" id="IPR003423">
    <property type="entry name" value="OMP_efflux"/>
</dbReference>
<dbReference type="RefSeq" id="WP_142713496.1">
    <property type="nucleotide sequence ID" value="NZ_FXTH01000003.1"/>
</dbReference>
<dbReference type="InterPro" id="IPR051906">
    <property type="entry name" value="TolC-like"/>
</dbReference>
<dbReference type="SUPFAM" id="SSF56954">
    <property type="entry name" value="Outer membrane efflux proteins (OEP)"/>
    <property type="match status" value="1"/>
</dbReference>
<keyword evidence="9" id="KW-1185">Reference proteome</keyword>
<evidence type="ECO:0000256" key="4">
    <source>
        <dbReference type="ARBA" id="ARBA00022452"/>
    </source>
</evidence>
<dbReference type="PANTHER" id="PTHR30026:SF21">
    <property type="entry name" value="SLR1270 PROTEIN"/>
    <property type="match status" value="1"/>
</dbReference>
<dbReference type="Pfam" id="PF02321">
    <property type="entry name" value="OEP"/>
    <property type="match status" value="1"/>
</dbReference>
<dbReference type="GO" id="GO:0009279">
    <property type="term" value="C:cell outer membrane"/>
    <property type="evidence" value="ECO:0007669"/>
    <property type="project" value="UniProtKB-SubCell"/>
</dbReference>
<evidence type="ECO:0000256" key="7">
    <source>
        <dbReference type="ARBA" id="ARBA00023237"/>
    </source>
</evidence>
<evidence type="ECO:0000313" key="8">
    <source>
        <dbReference type="EMBL" id="SMO49139.1"/>
    </source>
</evidence>
<keyword evidence="5" id="KW-0812">Transmembrane</keyword>
<sequence>MKTTIVLVLISVFSLAICGPKLIYAQQQILTLDEALSLAEEEGSLKGQYDHAREAARQDLLLQKADYWPTLQFRVNLSHANEAPRIPVEFENDTALARQGTRNTFISRLELSQMVYDFGKTRHAVDAARMQTQLVSAEYDQQHLQLRRQVRRFFYQSLYYQKLDSVYAEVLPLARELARIHDVRIQNGVALSAEALEARVTLQNIMSQQTVARNEYRRSLVQLASLTGRQHINFETRGPLPAGPGRQELSGLHARLYQEATELRADIGQLQVKSRQQAALAKSIEALKYPTLILQSDFSYFGPEAFGYYSGLSSRGLDPVNWRVGIGFTYPLFDGRRIQSQKNRALALQKEYREQAYRLERQISSEIQAALSHLENLYVLAGQNRLLVDQSEANIATAEQALAYGNISRMEYLKIMMAKTSAAAALLKTKSDIAGALLDLETTVGKEITRTWHTP</sequence>
<accession>A0A521BPV3</accession>
<keyword evidence="6" id="KW-0472">Membrane</keyword>